<sequence>MKSKKIVLSSIFIAFGIIMPMIFHTVNLAGTIFLPMHIPVLIAGFLLGPTCGALVGIITPILSGLMTGMPPIIPMMPIMTFELCAYGFLTGILFDKIQNIYLSLITAMIGGRLFAVVGAFLVSVTIAPQVSPLIFIFGNISKAIPGILIQLIFIPILIKYLKKNHEIKKVIA</sequence>
<proteinExistence type="predicted"/>
<feature type="transmembrane region" description="Helical" evidence="1">
    <location>
        <begin position="38"/>
        <end position="66"/>
    </location>
</feature>
<accession>A0ABR7K2X0</accession>
<organism evidence="2 3">
    <name type="scientific">Paeniclostridium hominis</name>
    <dbReference type="NCBI Taxonomy" id="2764329"/>
    <lineage>
        <taxon>Bacteria</taxon>
        <taxon>Bacillati</taxon>
        <taxon>Bacillota</taxon>
        <taxon>Clostridia</taxon>
        <taxon>Peptostreptococcales</taxon>
        <taxon>Peptostreptococcaceae</taxon>
        <taxon>Paeniclostridium</taxon>
    </lineage>
</organism>
<keyword evidence="3" id="KW-1185">Reference proteome</keyword>
<feature type="transmembrane region" description="Helical" evidence="1">
    <location>
        <begin position="133"/>
        <end position="158"/>
    </location>
</feature>
<dbReference type="InterPro" id="IPR024529">
    <property type="entry name" value="ECF_trnsprt_substrate-spec"/>
</dbReference>
<feature type="transmembrane region" description="Helical" evidence="1">
    <location>
        <begin position="101"/>
        <end position="127"/>
    </location>
</feature>
<keyword evidence="1" id="KW-0472">Membrane</keyword>
<protein>
    <submittedName>
        <fullName evidence="2">ECF transporter S component</fullName>
    </submittedName>
</protein>
<keyword evidence="1" id="KW-1133">Transmembrane helix</keyword>
<dbReference type="Proteomes" id="UP000611796">
    <property type="component" value="Unassembled WGS sequence"/>
</dbReference>
<name>A0ABR7K2X0_9FIRM</name>
<dbReference type="RefSeq" id="WP_187005494.1">
    <property type="nucleotide sequence ID" value="NZ_JACRWD010000001.1"/>
</dbReference>
<keyword evidence="1" id="KW-0812">Transmembrane</keyword>
<feature type="transmembrane region" description="Helical" evidence="1">
    <location>
        <begin position="72"/>
        <end position="94"/>
    </location>
</feature>
<comment type="caution">
    <text evidence="2">The sequence shown here is derived from an EMBL/GenBank/DDBJ whole genome shotgun (WGS) entry which is preliminary data.</text>
</comment>
<dbReference type="EMBL" id="JACRWD010000001">
    <property type="protein sequence ID" value="MBC6003199.1"/>
    <property type="molecule type" value="Genomic_DNA"/>
</dbReference>
<evidence type="ECO:0000313" key="2">
    <source>
        <dbReference type="EMBL" id="MBC6003199.1"/>
    </source>
</evidence>
<evidence type="ECO:0000313" key="3">
    <source>
        <dbReference type="Proteomes" id="UP000611796"/>
    </source>
</evidence>
<dbReference type="Pfam" id="PF12822">
    <property type="entry name" value="ECF_trnsprt"/>
    <property type="match status" value="1"/>
</dbReference>
<dbReference type="Gene3D" id="1.10.1760.20">
    <property type="match status" value="1"/>
</dbReference>
<evidence type="ECO:0000256" key="1">
    <source>
        <dbReference type="SAM" id="Phobius"/>
    </source>
</evidence>
<feature type="transmembrane region" description="Helical" evidence="1">
    <location>
        <begin position="6"/>
        <end position="26"/>
    </location>
</feature>
<gene>
    <name evidence="2" type="ORF">H8891_05245</name>
</gene>
<reference evidence="2 3" key="1">
    <citation type="submission" date="2020-08" db="EMBL/GenBank/DDBJ databases">
        <authorList>
            <person name="Liu C."/>
            <person name="Sun Q."/>
        </authorList>
    </citation>
    <scope>NUCLEOTIDE SEQUENCE [LARGE SCALE GENOMIC DNA]</scope>
    <source>
        <strain evidence="2 3">NSJ-45</strain>
    </source>
</reference>